<reference evidence="2" key="1">
    <citation type="submission" date="2024-03" db="EMBL/GenBank/DDBJ databases">
        <title>Diverse circular DNA viruses in blood, oral, and fecal samples of captive lemurs.</title>
        <authorList>
            <person name="Paietta E.N."/>
            <person name="Kraberger S."/>
            <person name="Lund M.C."/>
            <person name="Custer J.M."/>
            <person name="Vargas K.M."/>
            <person name="Ehmke E.E."/>
            <person name="Yoder A.D."/>
            <person name="Varsani A."/>
        </authorList>
    </citation>
    <scope>NUCLEOTIDE SEQUENCE</scope>
    <source>
        <strain evidence="2">Duke_18_75</strain>
    </source>
</reference>
<accession>A0AAU8AVU9</accession>
<feature type="domain" description="Replication-associated protein ORF2/G2P" evidence="1">
    <location>
        <begin position="108"/>
        <end position="233"/>
    </location>
</feature>
<organism evidence="2">
    <name type="scientific">Dulem virus 126</name>
    <dbReference type="NCBI Taxonomy" id="3145603"/>
    <lineage>
        <taxon>Viruses</taxon>
        <taxon>Monodnaviria</taxon>
        <taxon>Sangervirae</taxon>
        <taxon>Phixviricota</taxon>
        <taxon>Malgrandaviricetes</taxon>
        <taxon>Petitvirales</taxon>
        <taxon>Microviridae</taxon>
        <taxon>Microvirus</taxon>
    </lineage>
</organism>
<dbReference type="EMBL" id="PP511363">
    <property type="protein sequence ID" value="XCD03480.1"/>
    <property type="molecule type" value="Genomic_DNA"/>
</dbReference>
<evidence type="ECO:0000313" key="2">
    <source>
        <dbReference type="EMBL" id="XCD03480.1"/>
    </source>
</evidence>
<sequence>MCVKPLKGWCVGRNPETGKKKIMITDWSVDHVEKLSSGSWISVKEYDNMSDGLVSKPSFDDVSSLAVNIVRDYITIPCGHCIECLKARGQEWTNRCLLEYEYARQSSYFVSLTYRDEDLPVTYYDDPETGEAFPAYSLSKAHMQLFLKRLRKHFFGNEKGTLRYYLAGEYGPTTLRPHYHLLLFDVPFDDLQPTPHPNYYLSHTLDRLWPYGFHQISPMEPDCIAYTCHYVTAKLNTDNYDLYDEHNMERPFALMSRRPSIGRRYFDEHPELFDDLVSNPDPQIYLTTSQGGIKMSLPSYFWYLYEKEGGDIEFVKDFRQARMRDKLSAQLAETDLNYTAILDARERNQMFKYSNLLRRDVL</sequence>
<name>A0AAU8AVU9_9VIRU</name>
<dbReference type="InterPro" id="IPR056906">
    <property type="entry name" value="ORF2/G2P_dom"/>
</dbReference>
<proteinExistence type="predicted"/>
<dbReference type="Pfam" id="PF23343">
    <property type="entry name" value="REP_ORF2-G2P"/>
    <property type="match status" value="1"/>
</dbReference>
<protein>
    <submittedName>
        <fullName evidence="2">Replication initiator protein</fullName>
    </submittedName>
</protein>
<evidence type="ECO:0000259" key="1">
    <source>
        <dbReference type="Pfam" id="PF23343"/>
    </source>
</evidence>